<dbReference type="KEGG" id="vg:9926521"/>
<dbReference type="Gene3D" id="3.40.50.300">
    <property type="entry name" value="P-loop containing nucleotide triphosphate hydrolases"/>
    <property type="match status" value="1"/>
</dbReference>
<keyword evidence="2" id="KW-1185">Reference proteome</keyword>
<sequence length="182" mass="20968">MARLIVVEGPDNSGKTTFIQHLLNNFPGTEVIQFPKRNTDKTRFNIITRNDLAIFETMLDYLPQDKVFILDRSYISNAVYERLRGDSKWPMYTSDMIDLIDHHDVLVVPLTRNYLEVPFEDDLISLSAEGFNKVIDLYNDEYEGLGLKPIEILKMDSENNPIESMALIDIDDVLGLSEFIYA</sequence>
<dbReference type="Proteomes" id="UP000008731">
    <property type="component" value="Segment"/>
</dbReference>
<dbReference type="SUPFAM" id="SSF52540">
    <property type="entry name" value="P-loop containing nucleoside triphosphate hydrolases"/>
    <property type="match status" value="1"/>
</dbReference>
<accession>E5EPM1</accession>
<reference evidence="1 2" key="1">
    <citation type="journal article" date="2010" name="Virol. J.">
        <title>Genomes of the T4-related bacteriophages as windows on microbial genome evolution.</title>
        <authorList>
            <person name="Petrov V.M."/>
            <person name="Ratnayaka S."/>
            <person name="Nolan J.M."/>
            <person name="Miller E.S."/>
            <person name="Karam J.D."/>
        </authorList>
    </citation>
    <scope>NUCLEOTIDE SEQUENCE [LARGE SCALE GENOMIC DNA]</scope>
</reference>
<dbReference type="EMBL" id="HM004124">
    <property type="protein sequence ID" value="ADG59987.1"/>
    <property type="molecule type" value="Genomic_DNA"/>
</dbReference>
<evidence type="ECO:0000313" key="2">
    <source>
        <dbReference type="Proteomes" id="UP000008731"/>
    </source>
</evidence>
<organism evidence="1 2">
    <name type="scientific">Acinetobacter phage Acj9</name>
    <dbReference type="NCBI Taxonomy" id="760939"/>
    <lineage>
        <taxon>Viruses</taxon>
        <taxon>Duplodnaviria</taxon>
        <taxon>Heunggongvirae</taxon>
        <taxon>Uroviricota</taxon>
        <taxon>Caudoviricetes</taxon>
        <taxon>Pantevenvirales</taxon>
        <taxon>Straboviridae</taxon>
        <taxon>Twarogvirinae</taxon>
        <taxon>Acajnonavirus</taxon>
        <taxon>Acajnonavirus acj9</taxon>
    </lineage>
</organism>
<evidence type="ECO:0000313" key="1">
    <source>
        <dbReference type="EMBL" id="ADG59987.1"/>
    </source>
</evidence>
<gene>
    <name evidence="1" type="ORF">Acj9p087</name>
</gene>
<protein>
    <submittedName>
        <fullName evidence="1">Conserved hypothetical phage protein</fullName>
    </submittedName>
</protein>
<dbReference type="GeneID" id="9926521"/>
<name>E5EPM1_9CAUD</name>
<dbReference type="InterPro" id="IPR027417">
    <property type="entry name" value="P-loop_NTPase"/>
</dbReference>
<dbReference type="OrthoDB" id="12783at10239"/>
<dbReference type="RefSeq" id="YP_004010224.1">
    <property type="nucleotide sequence ID" value="NC_014663.1"/>
</dbReference>
<proteinExistence type="predicted"/>